<dbReference type="Pfam" id="PF02493">
    <property type="entry name" value="MORN"/>
    <property type="match status" value="8"/>
</dbReference>
<proteinExistence type="predicted"/>
<keyword evidence="1" id="KW-0677">Repeat</keyword>
<feature type="compositionally biased region" description="Pro residues" evidence="2">
    <location>
        <begin position="439"/>
        <end position="450"/>
    </location>
</feature>
<evidence type="ECO:0008006" key="5">
    <source>
        <dbReference type="Google" id="ProtNLM"/>
    </source>
</evidence>
<comment type="caution">
    <text evidence="3">The sequence shown here is derived from an EMBL/GenBank/DDBJ whole genome shotgun (WGS) entry which is preliminary data.</text>
</comment>
<dbReference type="Gene3D" id="2.20.110.10">
    <property type="entry name" value="Histone H3 K4-specific methyltransferase SET7/9 N-terminal domain"/>
    <property type="match status" value="2"/>
</dbReference>
<dbReference type="InterPro" id="IPR003409">
    <property type="entry name" value="MORN"/>
</dbReference>
<evidence type="ECO:0000256" key="2">
    <source>
        <dbReference type="SAM" id="MobiDB-lite"/>
    </source>
</evidence>
<reference evidence="3 4" key="1">
    <citation type="journal article" date="2015" name="Genome Biol. Evol.">
        <title>Comparative Genomics of a Bacterivorous Green Alga Reveals Evolutionary Causalities and Consequences of Phago-Mixotrophic Mode of Nutrition.</title>
        <authorList>
            <person name="Burns J.A."/>
            <person name="Paasch A."/>
            <person name="Narechania A."/>
            <person name="Kim E."/>
        </authorList>
    </citation>
    <scope>NUCLEOTIDE SEQUENCE [LARGE SCALE GENOMIC DNA]</scope>
    <source>
        <strain evidence="3 4">PLY_AMNH</strain>
    </source>
</reference>
<dbReference type="SMART" id="SM00698">
    <property type="entry name" value="MORN"/>
    <property type="match status" value="7"/>
</dbReference>
<evidence type="ECO:0000313" key="3">
    <source>
        <dbReference type="EMBL" id="KAK3277460.1"/>
    </source>
</evidence>
<feature type="region of interest" description="Disordered" evidence="2">
    <location>
        <begin position="432"/>
        <end position="465"/>
    </location>
</feature>
<feature type="compositionally biased region" description="Pro residues" evidence="2">
    <location>
        <begin position="299"/>
        <end position="309"/>
    </location>
</feature>
<gene>
    <name evidence="3" type="ORF">CYMTET_14538</name>
</gene>
<keyword evidence="4" id="KW-1185">Reference proteome</keyword>
<dbReference type="PANTHER" id="PTHR43215:SF14">
    <property type="entry name" value="RADIAL SPOKE HEAD 1 HOMOLOG"/>
    <property type="match status" value="1"/>
</dbReference>
<organism evidence="3 4">
    <name type="scientific">Cymbomonas tetramitiformis</name>
    <dbReference type="NCBI Taxonomy" id="36881"/>
    <lineage>
        <taxon>Eukaryota</taxon>
        <taxon>Viridiplantae</taxon>
        <taxon>Chlorophyta</taxon>
        <taxon>Pyramimonadophyceae</taxon>
        <taxon>Pyramimonadales</taxon>
        <taxon>Pyramimonadaceae</taxon>
        <taxon>Cymbomonas</taxon>
    </lineage>
</organism>
<sequence length="465" mass="50547">MAEVHKPPARITVEVHNKATGIILKGTELQKCYEGDVVKGRRHGKGKYAYPNQFFQYEGDFVHGQKEGYGTLTMADGSTYAGQFKGDEIMGQGVRKWPDGSTHTGEFVLGERTGRGVHISAEGNKFEGTFFENSREGDGVIHYGNGDVLTVPFVTNKPNGKGVLVKENGDRFEGDYVDGKRTGDGTWTAVCGDTYTGKWVNDVIHGEGKMFDSASGLSHSGVFVQGCPEKLPVKLGIIDRDVQFSLPHPDDPEAPRIPQPFPLVVTAGDIIGGVKVTVEAEIPPPPTPEPGIDRTEAPATPPVKPPSPNPGKKGKKGKPEPEPEVPAEPPEEYGPSAEYESGRLIVARLHVGEAPRNFETGKLEIGEETPEGTLTGPMSLRSENGEVFFEKSLLIVKELEGGRYTLIFHDETPVPAWSTKEDFVRLPPCKLDLDILTRPPTPDPNKPPETPGEDEGKKKKKKGKK</sequence>
<accession>A0AAE0LA97</accession>
<dbReference type="AlphaFoldDB" id="A0AAE0LA97"/>
<evidence type="ECO:0000256" key="1">
    <source>
        <dbReference type="ARBA" id="ARBA00022737"/>
    </source>
</evidence>
<dbReference type="EMBL" id="LGRX02006098">
    <property type="protein sequence ID" value="KAK3277460.1"/>
    <property type="molecule type" value="Genomic_DNA"/>
</dbReference>
<dbReference type="GO" id="GO:0016020">
    <property type="term" value="C:membrane"/>
    <property type="evidence" value="ECO:0007669"/>
    <property type="project" value="UniProtKB-ARBA"/>
</dbReference>
<dbReference type="Proteomes" id="UP001190700">
    <property type="component" value="Unassembled WGS sequence"/>
</dbReference>
<evidence type="ECO:0000313" key="4">
    <source>
        <dbReference type="Proteomes" id="UP001190700"/>
    </source>
</evidence>
<dbReference type="PANTHER" id="PTHR43215">
    <property type="entry name" value="RADIAL SPOKE HEAD 1 HOMOLOG"/>
    <property type="match status" value="1"/>
</dbReference>
<protein>
    <recommendedName>
        <fullName evidence="5">MORN repeat protein</fullName>
    </recommendedName>
</protein>
<feature type="compositionally biased region" description="Acidic residues" evidence="2">
    <location>
        <begin position="322"/>
        <end position="331"/>
    </location>
</feature>
<feature type="region of interest" description="Disordered" evidence="2">
    <location>
        <begin position="280"/>
        <end position="336"/>
    </location>
</feature>
<name>A0AAE0LA97_9CHLO</name>
<dbReference type="SUPFAM" id="SSF82185">
    <property type="entry name" value="Histone H3 K4-specific methyltransferase SET7/9 N-terminal domain"/>
    <property type="match status" value="2"/>
</dbReference>